<comment type="caution">
    <text evidence="10">The sequence shown here is derived from an EMBL/GenBank/DDBJ whole genome shotgun (WGS) entry which is preliminary data.</text>
</comment>
<evidence type="ECO:0000256" key="3">
    <source>
        <dbReference type="ARBA" id="ARBA00022473"/>
    </source>
</evidence>
<feature type="region of interest" description="Disordered" evidence="8">
    <location>
        <begin position="184"/>
        <end position="205"/>
    </location>
</feature>
<keyword evidence="11" id="KW-1185">Reference proteome</keyword>
<dbReference type="PANTHER" id="PTHR31165">
    <property type="entry name" value="PROTEIN G1-LIKE2"/>
    <property type="match status" value="1"/>
</dbReference>
<evidence type="ECO:0000256" key="4">
    <source>
        <dbReference type="ARBA" id="ARBA00023015"/>
    </source>
</evidence>
<keyword evidence="5" id="KW-0238">DNA-binding</keyword>
<evidence type="ECO:0000259" key="9">
    <source>
        <dbReference type="PROSITE" id="PS51697"/>
    </source>
</evidence>
<gene>
    <name evidence="10" type="ORF">AXG93_3571s1040</name>
</gene>
<evidence type="ECO:0000256" key="7">
    <source>
        <dbReference type="ARBA" id="ARBA00023242"/>
    </source>
</evidence>
<name>A0A176VRV4_MARPO</name>
<evidence type="ECO:0000256" key="8">
    <source>
        <dbReference type="SAM" id="MobiDB-lite"/>
    </source>
</evidence>
<accession>A0A176VRV4</accession>
<sequence length="444" mass="48978">MTDASGTIEEETAIVVQMTKLGTNRLLPAGKPQNAVCCVRSGGSEDLNRSSDDLQSKVAITTYRSRKTRVTHHWRNPWSRLGNEGDAGVPFGEKRDFAAAKLCKIAISPRVQINANIPTMSPVSFGTGKFSNESSNAAASGGAQGRDEAKVEYLGPTTFEGAGSNELEVFQQQQLRGLNQKHEITQSARPPPAPPAAAAPSRYESQKRRDWNSFGQYLRNHRPRIDLEECSGEQVIEFLRYLDQFGKTKVHVPSCHYFGVPSPAHPCSCPLRQAWGSLDALIGRLRAAFEENGGHASRNPFGDRVIRSYLREVREKQAKARGIAYGKKKKGLVSSQPSLLPVPTEQEQQQQQQQLTYEHHQHHHQHLLPQMPAHIHHGSLSDAFSIHDAASSSGSQGYQLASYNPSNGAVSLVSRVYPPFEIHSFMEDLPCRDASGWAWNPVCG</sequence>
<dbReference type="InterPro" id="IPR006936">
    <property type="entry name" value="ALOG_dom"/>
</dbReference>
<comment type="subcellular location">
    <subcellularLocation>
        <location evidence="1">Nucleus</location>
    </subcellularLocation>
</comment>
<keyword evidence="7" id="KW-0539">Nucleus</keyword>
<dbReference type="InterPro" id="IPR040222">
    <property type="entry name" value="ALOG"/>
</dbReference>
<keyword evidence="6" id="KW-0804">Transcription</keyword>
<feature type="region of interest" description="Disordered" evidence="8">
    <location>
        <begin position="334"/>
        <end position="366"/>
    </location>
</feature>
<dbReference type="GO" id="GO:0005634">
    <property type="term" value="C:nucleus"/>
    <property type="evidence" value="ECO:0007669"/>
    <property type="project" value="UniProtKB-SubCell"/>
</dbReference>
<reference evidence="10" key="1">
    <citation type="submission" date="2016-03" db="EMBL/GenBank/DDBJ databases">
        <title>Mechanisms controlling the formation of the plant cell surface in tip-growing cells are functionally conserved among land plants.</title>
        <authorList>
            <person name="Honkanen S."/>
            <person name="Jones V.A."/>
            <person name="Morieri G."/>
            <person name="Champion C."/>
            <person name="Hetherington A.J."/>
            <person name="Kelly S."/>
            <person name="Saint-Marcoux D."/>
            <person name="Proust H."/>
            <person name="Prescott H."/>
            <person name="Dolan L."/>
        </authorList>
    </citation>
    <scope>NUCLEOTIDE SEQUENCE [LARGE SCALE GENOMIC DNA]</scope>
    <source>
        <tissue evidence="10">Whole gametophyte</tissue>
    </source>
</reference>
<evidence type="ECO:0000313" key="11">
    <source>
        <dbReference type="Proteomes" id="UP000077202"/>
    </source>
</evidence>
<keyword evidence="3" id="KW-0217">Developmental protein</keyword>
<comment type="similarity">
    <text evidence="2">Belongs to the plant homeotic and developmental regulators ALOG protein family.</text>
</comment>
<organism evidence="10 11">
    <name type="scientific">Marchantia polymorpha subsp. ruderalis</name>
    <dbReference type="NCBI Taxonomy" id="1480154"/>
    <lineage>
        <taxon>Eukaryota</taxon>
        <taxon>Viridiplantae</taxon>
        <taxon>Streptophyta</taxon>
        <taxon>Embryophyta</taxon>
        <taxon>Marchantiophyta</taxon>
        <taxon>Marchantiopsida</taxon>
        <taxon>Marchantiidae</taxon>
        <taxon>Marchantiales</taxon>
        <taxon>Marchantiaceae</taxon>
        <taxon>Marchantia</taxon>
    </lineage>
</organism>
<feature type="compositionally biased region" description="Low complexity" evidence="8">
    <location>
        <begin position="345"/>
        <end position="356"/>
    </location>
</feature>
<dbReference type="PANTHER" id="PTHR31165:SF2">
    <property type="entry name" value="ALOG DOMAIN-CONTAINING PROTEIN"/>
    <property type="match status" value="1"/>
</dbReference>
<dbReference type="Proteomes" id="UP000077202">
    <property type="component" value="Unassembled WGS sequence"/>
</dbReference>
<dbReference type="AlphaFoldDB" id="A0A176VRV4"/>
<keyword evidence="4" id="KW-0805">Transcription regulation</keyword>
<protein>
    <recommendedName>
        <fullName evidence="9">ALOG domain-containing protein</fullName>
    </recommendedName>
</protein>
<dbReference type="GO" id="GO:0009416">
    <property type="term" value="P:response to light stimulus"/>
    <property type="evidence" value="ECO:0007669"/>
    <property type="project" value="TreeGrafter"/>
</dbReference>
<proteinExistence type="inferred from homology"/>
<dbReference type="GO" id="GO:0003677">
    <property type="term" value="F:DNA binding"/>
    <property type="evidence" value="ECO:0007669"/>
    <property type="project" value="UniProtKB-KW"/>
</dbReference>
<dbReference type="EMBL" id="LVLJ01002955">
    <property type="protein sequence ID" value="OAE23041.1"/>
    <property type="molecule type" value="Genomic_DNA"/>
</dbReference>
<dbReference type="Pfam" id="PF04852">
    <property type="entry name" value="ALOG_dom"/>
    <property type="match status" value="1"/>
</dbReference>
<evidence type="ECO:0000256" key="2">
    <source>
        <dbReference type="ARBA" id="ARBA00010308"/>
    </source>
</evidence>
<evidence type="ECO:0000256" key="5">
    <source>
        <dbReference type="ARBA" id="ARBA00023125"/>
    </source>
</evidence>
<dbReference type="GO" id="GO:0009299">
    <property type="term" value="P:mRNA transcription"/>
    <property type="evidence" value="ECO:0007669"/>
    <property type="project" value="TreeGrafter"/>
</dbReference>
<evidence type="ECO:0000313" key="10">
    <source>
        <dbReference type="EMBL" id="OAE23041.1"/>
    </source>
</evidence>
<evidence type="ECO:0000256" key="6">
    <source>
        <dbReference type="ARBA" id="ARBA00023163"/>
    </source>
</evidence>
<dbReference type="PROSITE" id="PS51697">
    <property type="entry name" value="ALOG"/>
    <property type="match status" value="1"/>
</dbReference>
<evidence type="ECO:0000256" key="1">
    <source>
        <dbReference type="ARBA" id="ARBA00004123"/>
    </source>
</evidence>
<feature type="domain" description="ALOG" evidence="9">
    <location>
        <begin position="202"/>
        <end position="329"/>
    </location>
</feature>